<feature type="transmembrane region" description="Helical" evidence="3">
    <location>
        <begin position="82"/>
        <end position="103"/>
    </location>
</feature>
<evidence type="ECO:0000313" key="4">
    <source>
        <dbReference type="EMBL" id="MCI0754795.1"/>
    </source>
</evidence>
<dbReference type="RefSeq" id="WP_241793075.1">
    <property type="nucleotide sequence ID" value="NZ_JALBUU010000004.1"/>
</dbReference>
<protein>
    <submittedName>
        <fullName evidence="4">Flagellar type III secretion system protein FlhB</fullName>
    </submittedName>
</protein>
<sequence length="364" mass="39493">MSEESGQEKTLDASPRKLQQAREKGDIPISREGSSFGLYAAMLLSMGLAGGVIAQHMANILLPLIEQPDAFLELSDEGYRRAGAAVMEALAVALLPVFGLLIAGSLLPHLAQNSIVVATERLQPKFSNLSPFSGFKRLFGLKALFEFCKSLAKASAVGVVCWVVGRPLYQQSGQLAGLDPAVLPGLIKQLLITVLFAVTLVAGLVAAIDIGFQRFEYRRRQRMSLQEMREEMKSTEGDPHVKAAQRKKRRQMSQRRMMADVPKATVVIANPTHFAVALRYERGEDAAPICLAKGVDNLALRIREAAQTAGVAVIEDRPLARALYATVEVGDVIPPEHFEAVAKVIGIVWAQSGRSAKGASQKKR</sequence>
<evidence type="ECO:0000256" key="2">
    <source>
        <dbReference type="SAM" id="MobiDB-lite"/>
    </source>
</evidence>
<keyword evidence="3" id="KW-0472">Membrane</keyword>
<dbReference type="Proteomes" id="UP001201985">
    <property type="component" value="Unassembled WGS sequence"/>
</dbReference>
<proteinExistence type="inferred from homology"/>
<dbReference type="EMBL" id="JALBUU010000004">
    <property type="protein sequence ID" value="MCI0754795.1"/>
    <property type="molecule type" value="Genomic_DNA"/>
</dbReference>
<name>A0ABS9W7A7_9PROT</name>
<dbReference type="SUPFAM" id="SSF160544">
    <property type="entry name" value="EscU C-terminal domain-like"/>
    <property type="match status" value="1"/>
</dbReference>
<keyword evidence="4" id="KW-0966">Cell projection</keyword>
<keyword evidence="3" id="KW-1133">Transmembrane helix</keyword>
<keyword evidence="5" id="KW-1185">Reference proteome</keyword>
<reference evidence="4 5" key="1">
    <citation type="submission" date="2022-03" db="EMBL/GenBank/DDBJ databases">
        <title>Complete genome analysis of Roseomonas KG 17.1 : a prolific producer of plant growth promoters.</title>
        <authorList>
            <person name="Saadouli I."/>
            <person name="Najjari A."/>
            <person name="Mosbah A."/>
            <person name="Ouzari H.I."/>
        </authorList>
    </citation>
    <scope>NUCLEOTIDE SEQUENCE [LARGE SCALE GENOMIC DNA]</scope>
    <source>
        <strain evidence="4 5">KG17-1</strain>
    </source>
</reference>
<dbReference type="Pfam" id="PF01312">
    <property type="entry name" value="Bac_export_2"/>
    <property type="match status" value="1"/>
</dbReference>
<evidence type="ECO:0000256" key="3">
    <source>
        <dbReference type="SAM" id="Phobius"/>
    </source>
</evidence>
<feature type="transmembrane region" description="Helical" evidence="3">
    <location>
        <begin position="189"/>
        <end position="212"/>
    </location>
</feature>
<dbReference type="PRINTS" id="PR00950">
    <property type="entry name" value="TYPE3IMSPROT"/>
</dbReference>
<dbReference type="PANTHER" id="PTHR30531">
    <property type="entry name" value="FLAGELLAR BIOSYNTHETIC PROTEIN FLHB"/>
    <property type="match status" value="1"/>
</dbReference>
<gene>
    <name evidence="4" type="ORF">MON41_13615</name>
</gene>
<dbReference type="InterPro" id="IPR029025">
    <property type="entry name" value="T3SS_substrate_exporter_C"/>
</dbReference>
<evidence type="ECO:0000256" key="1">
    <source>
        <dbReference type="ARBA" id="ARBA00010690"/>
    </source>
</evidence>
<keyword evidence="3" id="KW-0812">Transmembrane</keyword>
<dbReference type="PANTHER" id="PTHR30531:SF12">
    <property type="entry name" value="FLAGELLAR BIOSYNTHETIC PROTEIN FLHB"/>
    <property type="match status" value="1"/>
</dbReference>
<comment type="caution">
    <text evidence="4">The sequence shown here is derived from an EMBL/GenBank/DDBJ whole genome shotgun (WGS) entry which is preliminary data.</text>
</comment>
<accession>A0ABS9W7A7</accession>
<keyword evidence="4" id="KW-0969">Cilium</keyword>
<comment type="similarity">
    <text evidence="1">Belongs to the type III secretion exporter family.</text>
</comment>
<keyword evidence="4" id="KW-0282">Flagellum</keyword>
<dbReference type="Gene3D" id="3.40.1690.10">
    <property type="entry name" value="secretion proteins EscU"/>
    <property type="match status" value="1"/>
</dbReference>
<feature type="region of interest" description="Disordered" evidence="2">
    <location>
        <begin position="1"/>
        <end position="25"/>
    </location>
</feature>
<dbReference type="InterPro" id="IPR006135">
    <property type="entry name" value="T3SS_substrate_exporter"/>
</dbReference>
<organism evidence="4 5">
    <name type="scientific">Teichococcus vastitatis</name>
    <dbReference type="NCBI Taxonomy" id="2307076"/>
    <lineage>
        <taxon>Bacteria</taxon>
        <taxon>Pseudomonadati</taxon>
        <taxon>Pseudomonadota</taxon>
        <taxon>Alphaproteobacteria</taxon>
        <taxon>Acetobacterales</taxon>
        <taxon>Roseomonadaceae</taxon>
        <taxon>Roseomonas</taxon>
    </lineage>
</organism>
<evidence type="ECO:0000313" key="5">
    <source>
        <dbReference type="Proteomes" id="UP001201985"/>
    </source>
</evidence>